<evidence type="ECO:0000256" key="1">
    <source>
        <dbReference type="ARBA" id="ARBA00000085"/>
    </source>
</evidence>
<evidence type="ECO:0000256" key="4">
    <source>
        <dbReference type="ARBA" id="ARBA00022679"/>
    </source>
</evidence>
<dbReference type="InterPro" id="IPR003661">
    <property type="entry name" value="HisK_dim/P_dom"/>
</dbReference>
<name>A0ABS6RWQ5_9BACT</name>
<keyword evidence="8" id="KW-0902">Two-component regulatory system</keyword>
<protein>
    <recommendedName>
        <fullName evidence="2">histidine kinase</fullName>
        <ecNumber evidence="2">2.7.13.3</ecNumber>
    </recommendedName>
</protein>
<proteinExistence type="predicted"/>
<dbReference type="PROSITE" id="PS50109">
    <property type="entry name" value="HIS_KIN"/>
    <property type="match status" value="1"/>
</dbReference>
<dbReference type="InterPro" id="IPR001789">
    <property type="entry name" value="Sig_transdc_resp-reg_receiver"/>
</dbReference>
<feature type="domain" description="Histidine kinase" evidence="10">
    <location>
        <begin position="169"/>
        <end position="395"/>
    </location>
</feature>
<keyword evidence="5" id="KW-0547">Nucleotide-binding</keyword>
<evidence type="ECO:0000256" key="2">
    <source>
        <dbReference type="ARBA" id="ARBA00012438"/>
    </source>
</evidence>
<keyword evidence="7" id="KW-0067">ATP-binding</keyword>
<sequence>MTKKTVLIVEDEFIIAGRIKMTLQEMGYSVTSIVASGAQAIERAATDKPDVVLMDIVLRGEMDGIEAASKIGEAYNIPVIFLTSHVNETLLERAKRAESFGYLLKPFNERDLQTSIEIAIYKHGMENKLRQLNRTLELRVQQEVEINRQKECMLIHQSKMASMGEMIAAIAHQWRQPLNAISIIAQDLGDAYQYGDFDAAYLSQSVNMTLEQVRFMTNTIDDFMNFFKPDKKKVPFKVCTAIKEVIQLINIQFTKSDINVILNDSAQATCSDEPMAEGLPNEFKQTVLNILCNARDAIVKRKKQGLFTAGEKGEIHVELSTTDHTVKVALTDNGGGIPQEVIGKVFEPYFTTKGSEGTGIGLYMSKVIIENSMGGKLYANNNSKGAVFTIELNRT</sequence>
<reference evidence="12 13" key="1">
    <citation type="journal article" date="2020" name="J Geophys Res Biogeosci">
        <title>Magnetotaxis as an Adaptation to Enable Bacterial Shuttling of Microbial Sulfur and Sulfur Cycling Across Aquatic Oxic#Anoxic Interfaces.</title>
        <authorList>
            <person name="Li J."/>
            <person name="Liu P."/>
            <person name="Wang J."/>
            <person name="Roberts A.P."/>
            <person name="Pan Y."/>
        </authorList>
    </citation>
    <scope>NUCLEOTIDE SEQUENCE [LARGE SCALE GENOMIC DNA]</scope>
    <source>
        <strain evidence="12 13">MYR-1_YQ</strain>
    </source>
</reference>
<dbReference type="CDD" id="cd17534">
    <property type="entry name" value="REC_DC-like"/>
    <property type="match status" value="1"/>
</dbReference>
<keyword evidence="13" id="KW-1185">Reference proteome</keyword>
<dbReference type="EMBL" id="JABXWD010000070">
    <property type="protein sequence ID" value="MBV6341069.1"/>
    <property type="molecule type" value="Genomic_DNA"/>
</dbReference>
<keyword evidence="4" id="KW-0808">Transferase</keyword>
<gene>
    <name evidence="12" type="ORF">HWQ67_05680</name>
</gene>
<dbReference type="CDD" id="cd00082">
    <property type="entry name" value="HisKA"/>
    <property type="match status" value="1"/>
</dbReference>
<dbReference type="PROSITE" id="PS50110">
    <property type="entry name" value="RESPONSE_REGULATORY"/>
    <property type="match status" value="1"/>
</dbReference>
<feature type="modified residue" description="4-aspartylphosphate" evidence="9">
    <location>
        <position position="55"/>
    </location>
</feature>
<dbReference type="Proteomes" id="UP001196980">
    <property type="component" value="Unassembled WGS sequence"/>
</dbReference>
<evidence type="ECO:0000259" key="11">
    <source>
        <dbReference type="PROSITE" id="PS50110"/>
    </source>
</evidence>
<dbReference type="SMART" id="SM00448">
    <property type="entry name" value="REC"/>
    <property type="match status" value="1"/>
</dbReference>
<comment type="caution">
    <text evidence="12">The sequence shown here is derived from an EMBL/GenBank/DDBJ whole genome shotgun (WGS) entry which is preliminary data.</text>
</comment>
<evidence type="ECO:0000256" key="3">
    <source>
        <dbReference type="ARBA" id="ARBA00022553"/>
    </source>
</evidence>
<dbReference type="InterPro" id="IPR005467">
    <property type="entry name" value="His_kinase_dom"/>
</dbReference>
<feature type="domain" description="Response regulatory" evidence="11">
    <location>
        <begin position="5"/>
        <end position="120"/>
    </location>
</feature>
<evidence type="ECO:0000313" key="12">
    <source>
        <dbReference type="EMBL" id="MBV6341069.1"/>
    </source>
</evidence>
<evidence type="ECO:0000259" key="10">
    <source>
        <dbReference type="PROSITE" id="PS50109"/>
    </source>
</evidence>
<organism evidence="12 13">
    <name type="scientific">Candidatus Magnetobacterium casense</name>
    <dbReference type="NCBI Taxonomy" id="1455061"/>
    <lineage>
        <taxon>Bacteria</taxon>
        <taxon>Pseudomonadati</taxon>
        <taxon>Nitrospirota</taxon>
        <taxon>Thermodesulfovibrionia</taxon>
        <taxon>Thermodesulfovibrionales</taxon>
        <taxon>Candidatus Magnetobacteriaceae</taxon>
        <taxon>Candidatus Magnetobacterium</taxon>
    </lineage>
</organism>
<dbReference type="InterPro" id="IPR003594">
    <property type="entry name" value="HATPase_dom"/>
</dbReference>
<evidence type="ECO:0000256" key="6">
    <source>
        <dbReference type="ARBA" id="ARBA00022777"/>
    </source>
</evidence>
<dbReference type="PANTHER" id="PTHR43065:SF10">
    <property type="entry name" value="PEROXIDE STRESS-ACTIVATED HISTIDINE KINASE MAK3"/>
    <property type="match status" value="1"/>
</dbReference>
<evidence type="ECO:0000256" key="9">
    <source>
        <dbReference type="PROSITE-ProRule" id="PRU00169"/>
    </source>
</evidence>
<keyword evidence="3 9" id="KW-0597">Phosphoprotein</keyword>
<evidence type="ECO:0000313" key="13">
    <source>
        <dbReference type="Proteomes" id="UP001196980"/>
    </source>
</evidence>
<accession>A0ABS6RWQ5</accession>
<keyword evidence="6" id="KW-0418">Kinase</keyword>
<dbReference type="Pfam" id="PF02518">
    <property type="entry name" value="HATPase_c"/>
    <property type="match status" value="1"/>
</dbReference>
<evidence type="ECO:0000256" key="8">
    <source>
        <dbReference type="ARBA" id="ARBA00023012"/>
    </source>
</evidence>
<dbReference type="RefSeq" id="WP_218251681.1">
    <property type="nucleotide sequence ID" value="NZ_JABXWD010000070.1"/>
</dbReference>
<comment type="catalytic activity">
    <reaction evidence="1">
        <text>ATP + protein L-histidine = ADP + protein N-phospho-L-histidine.</text>
        <dbReference type="EC" id="2.7.13.3"/>
    </reaction>
</comment>
<dbReference type="SMART" id="SM00387">
    <property type="entry name" value="HATPase_c"/>
    <property type="match status" value="1"/>
</dbReference>
<evidence type="ECO:0000256" key="5">
    <source>
        <dbReference type="ARBA" id="ARBA00022741"/>
    </source>
</evidence>
<dbReference type="Pfam" id="PF00072">
    <property type="entry name" value="Response_reg"/>
    <property type="match status" value="1"/>
</dbReference>
<dbReference type="PANTHER" id="PTHR43065">
    <property type="entry name" value="SENSOR HISTIDINE KINASE"/>
    <property type="match status" value="1"/>
</dbReference>
<dbReference type="CDD" id="cd00075">
    <property type="entry name" value="HATPase"/>
    <property type="match status" value="1"/>
</dbReference>
<evidence type="ECO:0000256" key="7">
    <source>
        <dbReference type="ARBA" id="ARBA00022840"/>
    </source>
</evidence>
<dbReference type="EC" id="2.7.13.3" evidence="2"/>